<dbReference type="RefSeq" id="WP_149307991.1">
    <property type="nucleotide sequence ID" value="NZ_SRSD01000007.1"/>
</dbReference>
<dbReference type="EMBL" id="SRSD01000007">
    <property type="protein sequence ID" value="KAA0890486.1"/>
    <property type="molecule type" value="Genomic_DNA"/>
</dbReference>
<keyword evidence="2" id="KW-0808">Transferase</keyword>
<dbReference type="Proteomes" id="UP000324298">
    <property type="component" value="Unassembled WGS sequence"/>
</dbReference>
<dbReference type="PANTHER" id="PTHR36836:SF1">
    <property type="entry name" value="COLANIC ACID BIOSYNTHESIS PROTEIN WCAK"/>
    <property type="match status" value="1"/>
</dbReference>
<dbReference type="OrthoDB" id="1123495at2"/>
<comment type="caution">
    <text evidence="2">The sequence shown here is derived from an EMBL/GenBank/DDBJ whole genome shotgun (WGS) entry which is preliminary data.</text>
</comment>
<dbReference type="Pfam" id="PF04230">
    <property type="entry name" value="PS_pyruv_trans"/>
    <property type="match status" value="1"/>
</dbReference>
<evidence type="ECO:0000259" key="1">
    <source>
        <dbReference type="Pfam" id="PF04230"/>
    </source>
</evidence>
<accession>A0A5A9XBV7</accession>
<reference evidence="2 3" key="1">
    <citation type="submission" date="2019-04" db="EMBL/GenBank/DDBJ databases">
        <title>Geobacter ruber sp. nov., ferric-reducing bacteria isolated from paddy soil.</title>
        <authorList>
            <person name="Xu Z."/>
            <person name="Masuda Y."/>
            <person name="Itoh H."/>
            <person name="Senoo K."/>
        </authorList>
    </citation>
    <scope>NUCLEOTIDE SEQUENCE [LARGE SCALE GENOMIC DNA]</scope>
    <source>
        <strain evidence="2 3">Red88</strain>
    </source>
</reference>
<sequence length="444" mass="49542">MTNVLLVGDNSSYQNWGGRGGSIALLQILSERYRISDTIPGSTFLLDSAGFGYVNTFLPSEYGWFFNMLRASRHKRRVYDYYMRLEELFGAKDFIAHDPAETVANILRYKDTHREIGELYEKAYNADLLVIHGEGDFVFTTPPRREVLFLLGMAELGLHLHKKVVFANGLVSDCPTTGRNHATLEFARRTLSRCNGVIVRDYQSLEYVKSEMPDADCSLVPDSLFSWYPYIEKSASEIPANGDFIMPFPESRRNLGRLDFSKPYICIGGSALAAKDKTAAVPHFARLLEKVQGLGYPVYLTENCGGDVFLRTVAAEAGVGFVPVNTSVFMGGAILANARLFISGRYHPTILASLGGTPCIFLGSSAHKMLSLQKLLEYEYVREFPVFPSSGEVDEILELAREYLKQGESLRATIRAVAGKRCREAKRLPDVIAGHIKDKDTEPR</sequence>
<dbReference type="GO" id="GO:0016740">
    <property type="term" value="F:transferase activity"/>
    <property type="evidence" value="ECO:0007669"/>
    <property type="project" value="UniProtKB-KW"/>
</dbReference>
<feature type="domain" description="Polysaccharide pyruvyl transferase" evidence="1">
    <location>
        <begin position="73"/>
        <end position="364"/>
    </location>
</feature>
<dbReference type="AlphaFoldDB" id="A0A5A9XBV7"/>
<evidence type="ECO:0000313" key="2">
    <source>
        <dbReference type="EMBL" id="KAA0890486.1"/>
    </source>
</evidence>
<gene>
    <name evidence="2" type="ORF">ET418_12570</name>
</gene>
<protein>
    <submittedName>
        <fullName evidence="2">Polysaccharide pyruvyl transferase family protein</fullName>
    </submittedName>
</protein>
<organism evidence="2 3">
    <name type="scientific">Oryzomonas rubra</name>
    <dbReference type="NCBI Taxonomy" id="2509454"/>
    <lineage>
        <taxon>Bacteria</taxon>
        <taxon>Pseudomonadati</taxon>
        <taxon>Thermodesulfobacteriota</taxon>
        <taxon>Desulfuromonadia</taxon>
        <taxon>Geobacterales</taxon>
        <taxon>Geobacteraceae</taxon>
        <taxon>Oryzomonas</taxon>
    </lineage>
</organism>
<evidence type="ECO:0000313" key="3">
    <source>
        <dbReference type="Proteomes" id="UP000324298"/>
    </source>
</evidence>
<dbReference type="PANTHER" id="PTHR36836">
    <property type="entry name" value="COLANIC ACID BIOSYNTHESIS PROTEIN WCAK"/>
    <property type="match status" value="1"/>
</dbReference>
<keyword evidence="3" id="KW-1185">Reference proteome</keyword>
<proteinExistence type="predicted"/>
<dbReference type="InterPro" id="IPR007345">
    <property type="entry name" value="Polysacch_pyruvyl_Trfase"/>
</dbReference>
<name>A0A5A9XBV7_9BACT</name>